<dbReference type="PANTHER" id="PTHR36307">
    <property type="entry name" value="FLAGELLA BASAL BODY P-RING FORMATION PROTEIN FLGA"/>
    <property type="match status" value="1"/>
</dbReference>
<name>A0A2W4ZI04_9BACT</name>
<dbReference type="Pfam" id="PF13144">
    <property type="entry name" value="ChapFlgA"/>
    <property type="match status" value="1"/>
</dbReference>
<keyword evidence="3" id="KW-0282">Flagellum</keyword>
<comment type="function">
    <text evidence="1">Involved in the assembly process of the P-ring formation. It may associate with FlgF on the rod constituting a structure essential for the P-ring assembly or may act as a modulator protein for the P-ring assembly.</text>
</comment>
<reference evidence="3 4" key="1">
    <citation type="submission" date="2017-08" db="EMBL/GenBank/DDBJ databases">
        <title>Infants hospitalized years apart are colonized by the same room-sourced microbial strains.</title>
        <authorList>
            <person name="Brooks B."/>
            <person name="Olm M.R."/>
            <person name="Firek B.A."/>
            <person name="Baker R."/>
            <person name="Thomas B.C."/>
            <person name="Morowitz M.J."/>
            <person name="Banfield J.F."/>
        </authorList>
    </citation>
    <scope>NUCLEOTIDE SEQUENCE [LARGE SCALE GENOMIC DNA]</scope>
    <source>
        <strain evidence="3">S2_018_000_R2_104</strain>
    </source>
</reference>
<keyword evidence="3" id="KW-0966">Cell projection</keyword>
<keyword evidence="3" id="KW-0969">Cilium</keyword>
<comment type="caution">
    <text evidence="3">The sequence shown here is derived from an EMBL/GenBank/DDBJ whole genome shotgun (WGS) entry which is preliminary data.</text>
</comment>
<dbReference type="GO" id="GO:0044780">
    <property type="term" value="P:bacterial-type flagellum assembly"/>
    <property type="evidence" value="ECO:0007669"/>
    <property type="project" value="InterPro"/>
</dbReference>
<organism evidence="3 4">
    <name type="scientific">Micavibrio aeruginosavorus</name>
    <dbReference type="NCBI Taxonomy" id="349221"/>
    <lineage>
        <taxon>Bacteria</taxon>
        <taxon>Pseudomonadati</taxon>
        <taxon>Bdellovibrionota</taxon>
        <taxon>Bdellovibrionia</taxon>
        <taxon>Bdellovibrionales</taxon>
        <taxon>Pseudobdellovibrionaceae</taxon>
        <taxon>Micavibrio</taxon>
    </lineage>
</organism>
<comment type="subcellular location">
    <subcellularLocation>
        <location evidence="1">Periplasm</location>
    </subcellularLocation>
</comment>
<dbReference type="PANTHER" id="PTHR36307:SF1">
    <property type="entry name" value="FLAGELLA BASAL BODY P-RING FORMATION PROTEIN FLGA"/>
    <property type="match status" value="1"/>
</dbReference>
<dbReference type="Gene3D" id="2.30.30.760">
    <property type="match status" value="1"/>
</dbReference>
<feature type="domain" description="Flagella basal body P-ring formation protein FlgA SAF" evidence="2">
    <location>
        <begin position="3"/>
        <end position="99"/>
    </location>
</feature>
<dbReference type="GO" id="GO:0042597">
    <property type="term" value="C:periplasmic space"/>
    <property type="evidence" value="ECO:0007669"/>
    <property type="project" value="UniProtKB-SubCell"/>
</dbReference>
<keyword evidence="1" id="KW-0574">Periplasm</keyword>
<evidence type="ECO:0000256" key="1">
    <source>
        <dbReference type="RuleBase" id="RU362063"/>
    </source>
</evidence>
<comment type="similarity">
    <text evidence="1">Belongs to the FlgA family.</text>
</comment>
<evidence type="ECO:0000259" key="2">
    <source>
        <dbReference type="Pfam" id="PF13144"/>
    </source>
</evidence>
<dbReference type="Proteomes" id="UP000249557">
    <property type="component" value="Unassembled WGS sequence"/>
</dbReference>
<sequence>MPQAKIPNGTILKEADIIGMTPRRMVSGGRALISNDLERPQMVSRGDIITLVFESGPMMLTVKGKSMQSGAIGDLVRVSSIDSNKNLQGTVTAHREVTIR</sequence>
<proteinExistence type="inferred from homology"/>
<gene>
    <name evidence="3" type="primary">flgA</name>
    <name evidence="3" type="ORF">DI626_10455</name>
</gene>
<dbReference type="NCBIfam" id="TIGR03170">
    <property type="entry name" value="flgA_cterm"/>
    <property type="match status" value="1"/>
</dbReference>
<protein>
    <recommendedName>
        <fullName evidence="1">Flagella basal body P-ring formation protein FlgA</fullName>
    </recommendedName>
</protein>
<dbReference type="AlphaFoldDB" id="A0A2W4ZI04"/>
<dbReference type="InterPro" id="IPR017585">
    <property type="entry name" value="SAF_FlgA"/>
</dbReference>
<keyword evidence="1" id="KW-1005">Bacterial flagellum biogenesis</keyword>
<accession>A0A2W4ZI04</accession>
<evidence type="ECO:0000313" key="3">
    <source>
        <dbReference type="EMBL" id="PZO82054.1"/>
    </source>
</evidence>
<evidence type="ECO:0000313" key="4">
    <source>
        <dbReference type="Proteomes" id="UP000249557"/>
    </source>
</evidence>
<dbReference type="EMBL" id="QFNK01000282">
    <property type="protein sequence ID" value="PZO82054.1"/>
    <property type="molecule type" value="Genomic_DNA"/>
</dbReference>
<dbReference type="InterPro" id="IPR039246">
    <property type="entry name" value="Flagellar_FlgA"/>
</dbReference>